<accession>A0A1K1SR43</accession>
<protein>
    <submittedName>
        <fullName evidence="2">PAP2 superfamily protein</fullName>
    </submittedName>
    <submittedName>
        <fullName evidence="3">Vanadium-dependent haloperoxidase</fullName>
        <ecNumber evidence="3">1.11.1.-</ecNumber>
    </submittedName>
</protein>
<dbReference type="AlphaFoldDB" id="A0A1K1SR43"/>
<name>A0A1K1SR43_9BACT</name>
<dbReference type="EC" id="1.11.1.-" evidence="3"/>
<dbReference type="STRING" id="1004.SAMN05661012_05984"/>
<dbReference type="Proteomes" id="UP001326715">
    <property type="component" value="Chromosome"/>
</dbReference>
<dbReference type="Proteomes" id="UP000183788">
    <property type="component" value="Unassembled WGS sequence"/>
</dbReference>
<organism evidence="2 4">
    <name type="scientific">Chitinophaga sancti</name>
    <dbReference type="NCBI Taxonomy" id="1004"/>
    <lineage>
        <taxon>Bacteria</taxon>
        <taxon>Pseudomonadati</taxon>
        <taxon>Bacteroidota</taxon>
        <taxon>Chitinophagia</taxon>
        <taxon>Chitinophagales</taxon>
        <taxon>Chitinophagaceae</taxon>
        <taxon>Chitinophaga</taxon>
    </lineage>
</organism>
<reference evidence="3 5" key="2">
    <citation type="submission" date="2023-11" db="EMBL/GenBank/DDBJ databases">
        <title>MicrobeMod: A computational toolkit for identifying prokaryotic methylation and restriction-modification with nanopore sequencing.</title>
        <authorList>
            <person name="Crits-Christoph A."/>
            <person name="Kang S.C."/>
            <person name="Lee H."/>
            <person name="Ostrov N."/>
        </authorList>
    </citation>
    <scope>NUCLEOTIDE SEQUENCE [LARGE SCALE GENOMIC DNA]</scope>
    <source>
        <strain evidence="3 5">ATCC 23090</strain>
    </source>
</reference>
<gene>
    <name evidence="2" type="ORF">SAMN05661012_05984</name>
    <name evidence="3" type="ORF">SR876_29425</name>
</gene>
<dbReference type="PANTHER" id="PTHR34599:SF2">
    <property type="entry name" value="TRAF-TYPE DOMAIN-CONTAINING PROTEIN"/>
    <property type="match status" value="1"/>
</dbReference>
<dbReference type="EMBL" id="FPIZ01000030">
    <property type="protein sequence ID" value="SFW86888.1"/>
    <property type="molecule type" value="Genomic_DNA"/>
</dbReference>
<dbReference type="OrthoDB" id="7793240at2"/>
<dbReference type="Gene3D" id="1.10.606.20">
    <property type="match status" value="1"/>
</dbReference>
<keyword evidence="5" id="KW-1185">Reference proteome</keyword>
<evidence type="ECO:0000259" key="1">
    <source>
        <dbReference type="Pfam" id="PF01569"/>
    </source>
</evidence>
<dbReference type="InterPro" id="IPR052559">
    <property type="entry name" value="V-haloperoxidase"/>
</dbReference>
<sequence length="443" mass="49916">MKKLIFGLLLVSQLGHAQQQYDKAPFTDYIQPAVFSLSMVMMHDVVNPPAATRFYSYATLAAYQIIVKHDPAIPGAATFIKSYPAVNVQDSGRTYDYQVAAVYAILEAGKQLLPSGYMLTEDEKKLIDLFKKDQVPDSIIKNSVMVAEGVVKQIVAWSKTDGYGKLSTLRRYTPVKGEGYWYPTPPAYMDAVEPNWRTIRPMVIDSCTQFKPKPMTPFSKDTASDFYKLNMEVYKYGINPTKEEMTIAGFWDCNPFAVSTYGHMAIGFKKITPGGHWMNITGIACRNAKLSFDQTLQAHMLAANTMMDAFICCWDAKFSTNRIRPEAFINKYIDVKWKPNLQTPPFPEYTSGHSIVSSAVATMLTYLFGDNFEYTDNSEEFWELTPRHFTSFWNAANEAAISRIYGGIHYRDAVDNGVEQGTRVGTFVVEKIKKAGINPVVKN</sequence>
<dbReference type="Pfam" id="PF01569">
    <property type="entry name" value="PAP2"/>
    <property type="match status" value="1"/>
</dbReference>
<keyword evidence="3" id="KW-0560">Oxidoreductase</keyword>
<evidence type="ECO:0000313" key="2">
    <source>
        <dbReference type="EMBL" id="SFW86888.1"/>
    </source>
</evidence>
<dbReference type="CDD" id="cd03398">
    <property type="entry name" value="PAP2_haloperoxidase"/>
    <property type="match status" value="1"/>
</dbReference>
<dbReference type="RefSeq" id="WP_072365491.1">
    <property type="nucleotide sequence ID" value="NZ_CP139972.1"/>
</dbReference>
<dbReference type="EMBL" id="CP140154">
    <property type="protein sequence ID" value="WQG89054.1"/>
    <property type="molecule type" value="Genomic_DNA"/>
</dbReference>
<dbReference type="SUPFAM" id="SSF48317">
    <property type="entry name" value="Acid phosphatase/Vanadium-dependent haloperoxidase"/>
    <property type="match status" value="1"/>
</dbReference>
<evidence type="ECO:0000313" key="5">
    <source>
        <dbReference type="Proteomes" id="UP001326715"/>
    </source>
</evidence>
<reference evidence="2 4" key="1">
    <citation type="submission" date="2016-11" db="EMBL/GenBank/DDBJ databases">
        <authorList>
            <person name="Jaros S."/>
            <person name="Januszkiewicz K."/>
            <person name="Wedrychowicz H."/>
        </authorList>
    </citation>
    <scope>NUCLEOTIDE SEQUENCE [LARGE SCALE GENOMIC DNA]</scope>
    <source>
        <strain evidence="2 4">DSM 784</strain>
    </source>
</reference>
<keyword evidence="3" id="KW-0575">Peroxidase</keyword>
<feature type="domain" description="Phosphatidic acid phosphatase type 2/haloperoxidase" evidence="1">
    <location>
        <begin position="304"/>
        <end position="432"/>
    </location>
</feature>
<proteinExistence type="predicted"/>
<dbReference type="InterPro" id="IPR000326">
    <property type="entry name" value="PAP2/HPO"/>
</dbReference>
<dbReference type="InterPro" id="IPR036938">
    <property type="entry name" value="PAP2/HPO_sf"/>
</dbReference>
<dbReference type="PANTHER" id="PTHR34599">
    <property type="entry name" value="PEROXIDASE-RELATED"/>
    <property type="match status" value="1"/>
</dbReference>
<dbReference type="GO" id="GO:0004601">
    <property type="term" value="F:peroxidase activity"/>
    <property type="evidence" value="ECO:0007669"/>
    <property type="project" value="UniProtKB-KW"/>
</dbReference>
<evidence type="ECO:0000313" key="4">
    <source>
        <dbReference type="Proteomes" id="UP000183788"/>
    </source>
</evidence>
<evidence type="ECO:0000313" key="3">
    <source>
        <dbReference type="EMBL" id="WQG89054.1"/>
    </source>
</evidence>